<feature type="compositionally biased region" description="Basic and acidic residues" evidence="1">
    <location>
        <begin position="607"/>
        <end position="624"/>
    </location>
</feature>
<keyword evidence="2 3" id="KW-0812">Transmembrane</keyword>
<evidence type="ECO:0000256" key="2">
    <source>
        <dbReference type="SAM" id="Phobius"/>
    </source>
</evidence>
<evidence type="ECO:0000313" key="3">
    <source>
        <dbReference type="EMBL" id="KFG40276.1"/>
    </source>
</evidence>
<comment type="caution">
    <text evidence="3">The sequence shown here is derived from an EMBL/GenBank/DDBJ whole genome shotgun (WGS) entry which is preliminary data.</text>
</comment>
<dbReference type="OrthoDB" id="333978at2759"/>
<feature type="region of interest" description="Disordered" evidence="1">
    <location>
        <begin position="1"/>
        <end position="272"/>
    </location>
</feature>
<feature type="compositionally biased region" description="Acidic residues" evidence="1">
    <location>
        <begin position="219"/>
        <end position="228"/>
    </location>
</feature>
<dbReference type="VEuPathDB" id="ToxoDB:TGDOM2_213610"/>
<feature type="compositionally biased region" description="Basic and acidic residues" evidence="1">
    <location>
        <begin position="248"/>
        <end position="272"/>
    </location>
</feature>
<feature type="compositionally biased region" description="Acidic residues" evidence="1">
    <location>
        <begin position="724"/>
        <end position="745"/>
    </location>
</feature>
<feature type="compositionally biased region" description="Polar residues" evidence="1">
    <location>
        <begin position="159"/>
        <end position="177"/>
    </location>
</feature>
<dbReference type="AlphaFoldDB" id="A0A086K7A8"/>
<protein>
    <submittedName>
        <fullName evidence="3">Putative transmembrane protein</fullName>
    </submittedName>
</protein>
<evidence type="ECO:0000256" key="1">
    <source>
        <dbReference type="SAM" id="MobiDB-lite"/>
    </source>
</evidence>
<evidence type="ECO:0000313" key="4">
    <source>
        <dbReference type="Proteomes" id="UP000028837"/>
    </source>
</evidence>
<feature type="compositionally biased region" description="Basic and acidic residues" evidence="1">
    <location>
        <begin position="509"/>
        <end position="521"/>
    </location>
</feature>
<organism evidence="3 4">
    <name type="scientific">Toxoplasma gondii GAB2-2007-GAL-DOM2</name>
    <dbReference type="NCBI Taxonomy" id="1130820"/>
    <lineage>
        <taxon>Eukaryota</taxon>
        <taxon>Sar</taxon>
        <taxon>Alveolata</taxon>
        <taxon>Apicomplexa</taxon>
        <taxon>Conoidasida</taxon>
        <taxon>Coccidia</taxon>
        <taxon>Eucoccidiorida</taxon>
        <taxon>Eimeriorina</taxon>
        <taxon>Sarcocystidae</taxon>
        <taxon>Toxoplasma</taxon>
    </lineage>
</organism>
<gene>
    <name evidence="3" type="ORF">TGDOM2_213610</name>
</gene>
<name>A0A086K7A8_TOXGO</name>
<accession>A0A086K7A8</accession>
<dbReference type="Proteomes" id="UP000028837">
    <property type="component" value="Unassembled WGS sequence"/>
</dbReference>
<feature type="compositionally biased region" description="Polar residues" evidence="1">
    <location>
        <begin position="100"/>
        <end position="117"/>
    </location>
</feature>
<feature type="region of interest" description="Disordered" evidence="1">
    <location>
        <begin position="714"/>
        <end position="749"/>
    </location>
</feature>
<dbReference type="EMBL" id="AHZU02000782">
    <property type="protein sequence ID" value="KFG40276.1"/>
    <property type="molecule type" value="Genomic_DNA"/>
</dbReference>
<keyword evidence="2" id="KW-1133">Transmembrane helix</keyword>
<keyword evidence="2" id="KW-0472">Membrane</keyword>
<feature type="compositionally biased region" description="Basic and acidic residues" evidence="1">
    <location>
        <begin position="75"/>
        <end position="91"/>
    </location>
</feature>
<reference evidence="3 4" key="1">
    <citation type="submission" date="2014-02" db="EMBL/GenBank/DDBJ databases">
        <authorList>
            <person name="Sibley D."/>
            <person name="Venepally P."/>
            <person name="Karamycheva S."/>
            <person name="Hadjithomas M."/>
            <person name="Khan A."/>
            <person name="Brunk B."/>
            <person name="Roos D."/>
            <person name="Caler E."/>
            <person name="Lorenzi H."/>
        </authorList>
    </citation>
    <scope>NUCLEOTIDE SEQUENCE [LARGE SCALE GENOMIC DNA]</scope>
    <source>
        <strain evidence="3 4">GAB2-2007-GAL-DOM2</strain>
    </source>
</reference>
<feature type="transmembrane region" description="Helical" evidence="2">
    <location>
        <begin position="928"/>
        <end position="948"/>
    </location>
</feature>
<feature type="region of interest" description="Disordered" evidence="1">
    <location>
        <begin position="800"/>
        <end position="820"/>
    </location>
</feature>
<feature type="region of interest" description="Disordered" evidence="1">
    <location>
        <begin position="475"/>
        <end position="535"/>
    </location>
</feature>
<feature type="compositionally biased region" description="Low complexity" evidence="1">
    <location>
        <begin position="48"/>
        <end position="72"/>
    </location>
</feature>
<feature type="region of interest" description="Disordered" evidence="1">
    <location>
        <begin position="600"/>
        <end position="624"/>
    </location>
</feature>
<feature type="compositionally biased region" description="Acidic residues" evidence="1">
    <location>
        <begin position="118"/>
        <end position="133"/>
    </location>
</feature>
<sequence length="1015" mass="111435">MMWSRGAAHGQTNRRQGETEVGGSEENALVTETDDAIKTSTGTGEGQAGEAASGQPNSVSLSSVSSYSFSVVDGTKGDEHMRDDAESKKEEEAEDVSNEACAQSEDSMSSFDVLSSNVEDDSEEEDDDGDTESPGDLSDCRTASSSFGCTGADARTRPRPNSQARQSNRGVSSSPLSRHTLHEDLSGGATDGDDSGEGTRVEAEGDLQRNRDRCRSVDDGQEGFEDSVWEGGARGESPQNTGAEEGSDTERARSNEQRLSCKERLQHTARDHELGKNLEMCVRRLEHRKVSGEAKEGHGANAVEIAANGNTIEEEDGRDDEGDVWMELGNRTGFSDMGESKSIFTEDEKKGLSRNPMLSDVPASQHDAPVEKKVQRLQRVIDELREETEGKLTCLREKSEKLEALLYALVPSVSRVYPPYVVSSFESSTTFPFRLSPAALIDPSATRVEPEPHHETNCVQCRSFDEMKMPSFASSASPIEMRTRSLASNESTGNERRETSVLPRPGTIDQHEDAAKVEGGKPSDAGQFSFKSAPSECGESSYSWRDALKVPSSPSSFFQKDHRQTLNTIEADAADRTTKKGGLSDVEICGSHVSSEALEGRACSPRCETDPQRGKALRDLGGVRDGGRAATSGNVFSFAGSHVEGNMTSLIEADQEIREARQPVASVLAFFNGPRGHSDVYTHECGSGGRHTDAPWVTKLRKVGARLVLEATSEKRESQAMLQEDGDVTETEESESEEEMPDGVEMDPAAPRGERVIFSAANAESVEEDEGYAFLEDAEGEEWTRARYKGLCATMHAEWEPQQRDQADAVDEKTPDAREAQLPLTEKRFVYRYQERNAKGDEKQFELTEDGKEGNSFDDNCSCSPAASVSSSSPPSPRAVSWLADFLPFLNPLSYPVRFLARVLGLNVDGSFDRWRLEIQRGSVRGTVVLGVIDATVCVGLVMGLVYFSFFVSRMVFKTVYVHVHAIEEEKVPHYFEGLTYKFWGKKPIYFSDVPGERESGWITQRVNWYRPHGY</sequence>
<proteinExistence type="predicted"/>
<feature type="compositionally biased region" description="Basic and acidic residues" evidence="1">
    <location>
        <begin position="197"/>
        <end position="218"/>
    </location>
</feature>